<feature type="domain" description="Sushi" evidence="4">
    <location>
        <begin position="1"/>
        <end position="29"/>
    </location>
</feature>
<comment type="caution">
    <text evidence="5">The sequence shown here is derived from an EMBL/GenBank/DDBJ whole genome shotgun (WGS) entry which is preliminary data.</text>
</comment>
<evidence type="ECO:0000256" key="1">
    <source>
        <dbReference type="ARBA" id="ARBA00023157"/>
    </source>
</evidence>
<evidence type="ECO:0000256" key="2">
    <source>
        <dbReference type="PROSITE-ProRule" id="PRU00302"/>
    </source>
</evidence>
<feature type="compositionally biased region" description="Polar residues" evidence="3">
    <location>
        <begin position="40"/>
        <end position="54"/>
    </location>
</feature>
<name>A0A4Z2E5Y9_9TELE</name>
<accession>A0A4Z2E5Y9</accession>
<dbReference type="Pfam" id="PF00084">
    <property type="entry name" value="Sushi"/>
    <property type="match status" value="1"/>
</dbReference>
<dbReference type="SUPFAM" id="SSF57535">
    <property type="entry name" value="Complement control module/SCR domain"/>
    <property type="match status" value="1"/>
</dbReference>
<dbReference type="Proteomes" id="UP000314294">
    <property type="component" value="Unassembled WGS sequence"/>
</dbReference>
<dbReference type="InterPro" id="IPR000436">
    <property type="entry name" value="Sushi_SCR_CCP_dom"/>
</dbReference>
<sequence>MEGYFLSGAPSRQCLANATWSGTPPNCTREFTFCRTEQWSAERSGSLATPTVTHRSPEGHL</sequence>
<gene>
    <name evidence="5" type="primary">CSMD3_2</name>
    <name evidence="5" type="ORF">EYF80_065867</name>
</gene>
<evidence type="ECO:0000256" key="3">
    <source>
        <dbReference type="SAM" id="MobiDB-lite"/>
    </source>
</evidence>
<dbReference type="PROSITE" id="PS50923">
    <property type="entry name" value="SUSHI"/>
    <property type="match status" value="1"/>
</dbReference>
<organism evidence="5 6">
    <name type="scientific">Liparis tanakae</name>
    <name type="common">Tanaka's snailfish</name>
    <dbReference type="NCBI Taxonomy" id="230148"/>
    <lineage>
        <taxon>Eukaryota</taxon>
        <taxon>Metazoa</taxon>
        <taxon>Chordata</taxon>
        <taxon>Craniata</taxon>
        <taxon>Vertebrata</taxon>
        <taxon>Euteleostomi</taxon>
        <taxon>Actinopterygii</taxon>
        <taxon>Neopterygii</taxon>
        <taxon>Teleostei</taxon>
        <taxon>Neoteleostei</taxon>
        <taxon>Acanthomorphata</taxon>
        <taxon>Eupercaria</taxon>
        <taxon>Perciformes</taxon>
        <taxon>Cottioidei</taxon>
        <taxon>Cottales</taxon>
        <taxon>Liparidae</taxon>
        <taxon>Liparis</taxon>
    </lineage>
</organism>
<dbReference type="InterPro" id="IPR035976">
    <property type="entry name" value="Sushi/SCR/CCP_sf"/>
</dbReference>
<dbReference type="AlphaFoldDB" id="A0A4Z2E5Y9"/>
<protein>
    <submittedName>
        <fullName evidence="5">CUB and sushi domain-containing protein 3</fullName>
    </submittedName>
</protein>
<evidence type="ECO:0000313" key="5">
    <source>
        <dbReference type="EMBL" id="TNN24010.1"/>
    </source>
</evidence>
<evidence type="ECO:0000259" key="4">
    <source>
        <dbReference type="PROSITE" id="PS50923"/>
    </source>
</evidence>
<feature type="region of interest" description="Disordered" evidence="3">
    <location>
        <begin position="40"/>
        <end position="61"/>
    </location>
</feature>
<keyword evidence="1" id="KW-1015">Disulfide bond</keyword>
<dbReference type="Gene3D" id="2.10.70.10">
    <property type="entry name" value="Complement Module, domain 1"/>
    <property type="match status" value="1"/>
</dbReference>
<comment type="caution">
    <text evidence="2">Lacks conserved residue(s) required for the propagation of feature annotation.</text>
</comment>
<evidence type="ECO:0000313" key="6">
    <source>
        <dbReference type="Proteomes" id="UP000314294"/>
    </source>
</evidence>
<keyword evidence="6" id="KW-1185">Reference proteome</keyword>
<keyword evidence="2" id="KW-0768">Sushi</keyword>
<dbReference type="CDD" id="cd00033">
    <property type="entry name" value="CCP"/>
    <property type="match status" value="1"/>
</dbReference>
<reference evidence="5 6" key="1">
    <citation type="submission" date="2019-03" db="EMBL/GenBank/DDBJ databases">
        <title>First draft genome of Liparis tanakae, snailfish: a comprehensive survey of snailfish specific genes.</title>
        <authorList>
            <person name="Kim W."/>
            <person name="Song I."/>
            <person name="Jeong J.-H."/>
            <person name="Kim D."/>
            <person name="Kim S."/>
            <person name="Ryu S."/>
            <person name="Song J.Y."/>
            <person name="Lee S.K."/>
        </authorList>
    </citation>
    <scope>NUCLEOTIDE SEQUENCE [LARGE SCALE GENOMIC DNA]</scope>
    <source>
        <tissue evidence="5">Muscle</tissue>
    </source>
</reference>
<proteinExistence type="predicted"/>
<dbReference type="EMBL" id="SRLO01016692">
    <property type="protein sequence ID" value="TNN24010.1"/>
    <property type="molecule type" value="Genomic_DNA"/>
</dbReference>